<feature type="region of interest" description="Disordered" evidence="4">
    <location>
        <begin position="1"/>
        <end position="27"/>
    </location>
</feature>
<feature type="region of interest" description="Disordered" evidence="4">
    <location>
        <begin position="92"/>
        <end position="150"/>
    </location>
</feature>
<dbReference type="InterPro" id="IPR036322">
    <property type="entry name" value="WD40_repeat_dom_sf"/>
</dbReference>
<dbReference type="SUPFAM" id="SSF50978">
    <property type="entry name" value="WD40 repeat-like"/>
    <property type="match status" value="1"/>
</dbReference>
<dbReference type="Pfam" id="PF00400">
    <property type="entry name" value="WD40"/>
    <property type="match status" value="7"/>
</dbReference>
<dbReference type="EMBL" id="FMSP01000018">
    <property type="protein sequence ID" value="SCV73291.1"/>
    <property type="molecule type" value="Genomic_DNA"/>
</dbReference>
<dbReference type="InterPro" id="IPR014906">
    <property type="entry name" value="PRP4-like"/>
</dbReference>
<evidence type="ECO:0000313" key="7">
    <source>
        <dbReference type="Proteomes" id="UP000198372"/>
    </source>
</evidence>
<name>A0A238FMA7_9BASI</name>
<feature type="repeat" description="WD" evidence="3">
    <location>
        <begin position="502"/>
        <end position="528"/>
    </location>
</feature>
<dbReference type="Gene3D" id="4.10.280.110">
    <property type="entry name" value="Pre-mRNA processing factor 4 domain"/>
    <property type="match status" value="1"/>
</dbReference>
<feature type="repeat" description="WD" evidence="3">
    <location>
        <begin position="265"/>
        <end position="314"/>
    </location>
</feature>
<gene>
    <name evidence="6" type="ORF">BQ2448_7217</name>
</gene>
<feature type="repeat" description="WD" evidence="3">
    <location>
        <begin position="315"/>
        <end position="356"/>
    </location>
</feature>
<dbReference type="CDD" id="cd00200">
    <property type="entry name" value="WD40"/>
    <property type="match status" value="1"/>
</dbReference>
<organism evidence="6 7">
    <name type="scientific">Microbotryum intermedium</name>
    <dbReference type="NCBI Taxonomy" id="269621"/>
    <lineage>
        <taxon>Eukaryota</taxon>
        <taxon>Fungi</taxon>
        <taxon>Dikarya</taxon>
        <taxon>Basidiomycota</taxon>
        <taxon>Pucciniomycotina</taxon>
        <taxon>Microbotryomycetes</taxon>
        <taxon>Microbotryales</taxon>
        <taxon>Microbotryaceae</taxon>
        <taxon>Microbotryum</taxon>
    </lineage>
</organism>
<dbReference type="InterPro" id="IPR036285">
    <property type="entry name" value="PRP4-like_sf"/>
</dbReference>
<dbReference type="FunFam" id="2.130.10.10:FF:000443">
    <property type="entry name" value="U4/U6 small nuclear ribonucleoprotein Prp4"/>
    <property type="match status" value="1"/>
</dbReference>
<feature type="repeat" description="WD" evidence="3">
    <location>
        <begin position="223"/>
        <end position="264"/>
    </location>
</feature>
<evidence type="ECO:0000256" key="4">
    <source>
        <dbReference type="SAM" id="MobiDB-lite"/>
    </source>
</evidence>
<dbReference type="PRINTS" id="PR00320">
    <property type="entry name" value="GPROTEINBRPT"/>
</dbReference>
<evidence type="ECO:0000256" key="1">
    <source>
        <dbReference type="ARBA" id="ARBA00022574"/>
    </source>
</evidence>
<dbReference type="InterPro" id="IPR020472">
    <property type="entry name" value="WD40_PAC1"/>
</dbReference>
<dbReference type="InterPro" id="IPR015943">
    <property type="entry name" value="WD40/YVTN_repeat-like_dom_sf"/>
</dbReference>
<dbReference type="GO" id="GO:0046540">
    <property type="term" value="C:U4/U6 x U5 tri-snRNP complex"/>
    <property type="evidence" value="ECO:0007669"/>
    <property type="project" value="TreeGrafter"/>
</dbReference>
<protein>
    <submittedName>
        <fullName evidence="6">BQ2448_7217 protein</fullName>
    </submittedName>
</protein>
<feature type="domain" description="Pre-mRNA processing factor 4 (PRP4)-like" evidence="5">
    <location>
        <begin position="51"/>
        <end position="98"/>
    </location>
</feature>
<evidence type="ECO:0000256" key="2">
    <source>
        <dbReference type="ARBA" id="ARBA00022737"/>
    </source>
</evidence>
<dbReference type="AlphaFoldDB" id="A0A238FMA7"/>
<dbReference type="Proteomes" id="UP000198372">
    <property type="component" value="Unassembled WGS sequence"/>
</dbReference>
<dbReference type="Pfam" id="PF08799">
    <property type="entry name" value="PRP4"/>
    <property type="match status" value="1"/>
</dbReference>
<reference evidence="7" key="1">
    <citation type="submission" date="2016-09" db="EMBL/GenBank/DDBJ databases">
        <authorList>
            <person name="Jeantristanb JTB J.-T."/>
            <person name="Ricardo R."/>
        </authorList>
    </citation>
    <scope>NUCLEOTIDE SEQUENCE [LARGE SCALE GENOMIC DNA]</scope>
</reference>
<keyword evidence="2" id="KW-0677">Repeat</keyword>
<dbReference type="GO" id="GO:0030621">
    <property type="term" value="F:U4 snRNA binding"/>
    <property type="evidence" value="ECO:0007669"/>
    <property type="project" value="TreeGrafter"/>
</dbReference>
<sequence length="569" mass="63722">MSSTTPIDVDYDTLESQPFSLSDVNDTHPETARLLAELDRKKANRSLYVPTKDVDVKERLRSLAQPITLFGERPEDRRDRLREVLGKLREENRRDKKEKREQREARASGGEEGKSNEEEEEEEEEEEDEDDDGSEPEVEDEEEFYTEGSQELKDSRRWIAQYSLPRWVGRVPKPKRDPFRKMSRAKARIQAQRLEANVKLGRLMDVRRAVYGQLKQYTNLGSQIGDSRPLGPLKFSPDGQMLLTSSWTGMAKLWNVPSCKEVRTLKAHKERIGGVAWHPTATIGQSTASVNFATSGADKEIKLWNLEGSEPLSTLTGHSARVSRIAFHPSGHYLGSTSYDGTFRLWSIETSHELLLQEGHSKEVYSLAFQADGSLACTGGLDAIGRVWDLRSGRTAMVLDGHVKDVLAMDFAPNGHQIVSGSNDDTIRVWDLRALKSVYTIPAHKSAVADLTFFKSGAHTGEWKKIPRGMKGLSVFDWDDEANKDVKGPKEGEQDLADVPLNGSYLVSGGYDGTVKVWSADDWQLVKTLTADSEGKVMGVDVSPDARFIASSEYSRTFKLWSTPEVDLA</sequence>
<dbReference type="InterPro" id="IPR019775">
    <property type="entry name" value="WD40_repeat_CS"/>
</dbReference>
<dbReference type="PANTHER" id="PTHR19846">
    <property type="entry name" value="WD40 REPEAT PROTEIN"/>
    <property type="match status" value="1"/>
</dbReference>
<dbReference type="STRING" id="269621.A0A238FMA7"/>
<evidence type="ECO:0000313" key="6">
    <source>
        <dbReference type="EMBL" id="SCV73291.1"/>
    </source>
</evidence>
<dbReference type="GO" id="GO:0000398">
    <property type="term" value="P:mRNA splicing, via spliceosome"/>
    <property type="evidence" value="ECO:0007669"/>
    <property type="project" value="TreeGrafter"/>
</dbReference>
<feature type="compositionally biased region" description="Acidic residues" evidence="4">
    <location>
        <begin position="117"/>
        <end position="145"/>
    </location>
</feature>
<dbReference type="InterPro" id="IPR001680">
    <property type="entry name" value="WD40_rpt"/>
</dbReference>
<evidence type="ECO:0000256" key="3">
    <source>
        <dbReference type="PROSITE-ProRule" id="PRU00221"/>
    </source>
</evidence>
<feature type="compositionally biased region" description="Basic and acidic residues" evidence="4">
    <location>
        <begin position="92"/>
        <end position="116"/>
    </location>
</feature>
<dbReference type="OrthoDB" id="540662at2759"/>
<keyword evidence="1 3" id="KW-0853">WD repeat</keyword>
<accession>A0A238FMA7</accession>
<dbReference type="SMART" id="SM00500">
    <property type="entry name" value="SFM"/>
    <property type="match status" value="1"/>
</dbReference>
<dbReference type="GO" id="GO:0017070">
    <property type="term" value="F:U6 snRNA binding"/>
    <property type="evidence" value="ECO:0007669"/>
    <property type="project" value="TreeGrafter"/>
</dbReference>
<proteinExistence type="predicted"/>
<feature type="repeat" description="WD" evidence="3">
    <location>
        <begin position="399"/>
        <end position="440"/>
    </location>
</feature>
<dbReference type="PANTHER" id="PTHR19846:SF0">
    <property type="entry name" value="PRE-MRNA PROCESSING FACTOR 4"/>
    <property type="match status" value="1"/>
</dbReference>
<feature type="repeat" description="WD" evidence="3">
    <location>
        <begin position="357"/>
        <end position="398"/>
    </location>
</feature>
<feature type="compositionally biased region" description="Polar residues" evidence="4">
    <location>
        <begin position="14"/>
        <end position="24"/>
    </location>
</feature>
<dbReference type="PROSITE" id="PS50082">
    <property type="entry name" value="WD_REPEATS_2"/>
    <property type="match status" value="6"/>
</dbReference>
<dbReference type="SUPFAM" id="SSF158230">
    <property type="entry name" value="PRP4-like"/>
    <property type="match status" value="1"/>
</dbReference>
<dbReference type="Gene3D" id="2.130.10.10">
    <property type="entry name" value="YVTN repeat-like/Quinoprotein amine dehydrogenase"/>
    <property type="match status" value="3"/>
</dbReference>
<evidence type="ECO:0000259" key="5">
    <source>
        <dbReference type="SMART" id="SM00500"/>
    </source>
</evidence>
<keyword evidence="7" id="KW-1185">Reference proteome</keyword>
<dbReference type="PROSITE" id="PS50294">
    <property type="entry name" value="WD_REPEATS_REGION"/>
    <property type="match status" value="3"/>
</dbReference>
<dbReference type="PROSITE" id="PS00678">
    <property type="entry name" value="WD_REPEATS_1"/>
    <property type="match status" value="1"/>
</dbReference>
<dbReference type="SMART" id="SM00320">
    <property type="entry name" value="WD40"/>
    <property type="match status" value="7"/>
</dbReference>